<dbReference type="GO" id="GO:0004150">
    <property type="term" value="F:dihydroneopterin aldolase activity"/>
    <property type="evidence" value="ECO:0007669"/>
    <property type="project" value="UniProtKB-UniRule"/>
</dbReference>
<comment type="pathway">
    <text evidence="2 6">Cofactor biosynthesis; tetrahydrofolate biosynthesis; 2-amino-4-hydroxy-6-hydroxymethyl-7,8-dihydropteridine diphosphate from 7,8-dihydroneopterin triphosphate: step 3/4.</text>
</comment>
<dbReference type="EMBL" id="JYFQ01000229">
    <property type="protein sequence ID" value="KKZ09918.1"/>
    <property type="molecule type" value="Genomic_DNA"/>
</dbReference>
<gene>
    <name evidence="8" type="ORF">TQ37_10640</name>
</gene>
<dbReference type="GO" id="GO:0046656">
    <property type="term" value="P:folic acid biosynthetic process"/>
    <property type="evidence" value="ECO:0007669"/>
    <property type="project" value="UniProtKB-UniRule"/>
</dbReference>
<dbReference type="SUPFAM" id="SSF55620">
    <property type="entry name" value="Tetrahydrobiopterin biosynthesis enzymes-like"/>
    <property type="match status" value="1"/>
</dbReference>
<evidence type="ECO:0000256" key="1">
    <source>
        <dbReference type="ARBA" id="ARBA00001353"/>
    </source>
</evidence>
<evidence type="ECO:0000313" key="8">
    <source>
        <dbReference type="EMBL" id="KKZ09918.1"/>
    </source>
</evidence>
<dbReference type="Pfam" id="PF02152">
    <property type="entry name" value="FolB"/>
    <property type="match status" value="1"/>
</dbReference>
<dbReference type="InterPro" id="IPR006157">
    <property type="entry name" value="FolB_dom"/>
</dbReference>
<dbReference type="AlphaFoldDB" id="A0A0U1QKM3"/>
<comment type="function">
    <text evidence="6">Catalyzes the conversion of 7,8-dihydroneopterin to 6-hydroxymethyl-7,8-dihydropterin.</text>
</comment>
<reference evidence="9" key="1">
    <citation type="submission" date="2015-02" db="EMBL/GenBank/DDBJ databases">
        <authorList>
            <person name="Slaby B."/>
            <person name="Hentschel U."/>
        </authorList>
    </citation>
    <scope>NUCLEOTIDE SEQUENCE [LARGE SCALE GENOMIC DNA]</scope>
</reference>
<dbReference type="Gene3D" id="3.30.1130.10">
    <property type="match status" value="1"/>
</dbReference>
<reference evidence="8 9" key="2">
    <citation type="submission" date="2015-05" db="EMBL/GenBank/DDBJ databases">
        <title>Lifestyle Evolution in Cyanobacterial Symbionts of Sponges.</title>
        <authorList>
            <person name="Burgsdorf I."/>
            <person name="Slaby B.M."/>
            <person name="Handley K.M."/>
            <person name="Haber M."/>
            <person name="Blom J."/>
            <person name="Marshall C.W."/>
            <person name="Gilbert J.A."/>
            <person name="Hentschel U."/>
            <person name="Steindler L."/>
        </authorList>
    </citation>
    <scope>NUCLEOTIDE SEQUENCE [LARGE SCALE GENOMIC DNA]</scope>
    <source>
        <strain evidence="8">15L</strain>
    </source>
</reference>
<protein>
    <recommendedName>
        <fullName evidence="6">7,8-dihydroneopterin aldolase</fullName>
        <ecNumber evidence="6">4.1.2.25</ecNumber>
    </recommendedName>
</protein>
<dbReference type="CDD" id="cd00534">
    <property type="entry name" value="DHNA_DHNTPE"/>
    <property type="match status" value="1"/>
</dbReference>
<evidence type="ECO:0000256" key="2">
    <source>
        <dbReference type="ARBA" id="ARBA00005013"/>
    </source>
</evidence>
<dbReference type="UniPathway" id="UPA00077">
    <property type="reaction ID" value="UER00154"/>
</dbReference>
<evidence type="ECO:0000256" key="5">
    <source>
        <dbReference type="ARBA" id="ARBA00023239"/>
    </source>
</evidence>
<dbReference type="GO" id="GO:0005737">
    <property type="term" value="C:cytoplasm"/>
    <property type="evidence" value="ECO:0007669"/>
    <property type="project" value="TreeGrafter"/>
</dbReference>
<organism evidence="8 9">
    <name type="scientific">Candidatus Synechococcus spongiarum 15L</name>
    <dbReference type="NCBI Taxonomy" id="1608419"/>
    <lineage>
        <taxon>Bacteria</taxon>
        <taxon>Bacillati</taxon>
        <taxon>Cyanobacteriota</taxon>
        <taxon>Cyanophyceae</taxon>
        <taxon>Synechococcales</taxon>
        <taxon>Synechococcaceae</taxon>
        <taxon>Synechococcus</taxon>
    </lineage>
</organism>
<dbReference type="PATRIC" id="fig|1608419.3.peg.1475"/>
<evidence type="ECO:0000256" key="6">
    <source>
        <dbReference type="RuleBase" id="RU362079"/>
    </source>
</evidence>
<feature type="domain" description="Dihydroneopterin aldolase/epimerase" evidence="7">
    <location>
        <begin position="15"/>
        <end position="127"/>
    </location>
</feature>
<dbReference type="NCBIfam" id="TIGR00526">
    <property type="entry name" value="folB_dom"/>
    <property type="match status" value="1"/>
</dbReference>
<keyword evidence="4 6" id="KW-0289">Folate biosynthesis</keyword>
<dbReference type="PANTHER" id="PTHR42844:SF1">
    <property type="entry name" value="DIHYDRONEOPTERIN ALDOLASE 1-RELATED"/>
    <property type="match status" value="1"/>
</dbReference>
<comment type="caution">
    <text evidence="8">The sequence shown here is derived from an EMBL/GenBank/DDBJ whole genome shotgun (WGS) entry which is preliminary data.</text>
</comment>
<evidence type="ECO:0000256" key="3">
    <source>
        <dbReference type="ARBA" id="ARBA00005708"/>
    </source>
</evidence>
<accession>A0A0U1QKM3</accession>
<dbReference type="Proteomes" id="UP000035037">
    <property type="component" value="Unassembled WGS sequence"/>
</dbReference>
<evidence type="ECO:0000313" key="9">
    <source>
        <dbReference type="Proteomes" id="UP000035037"/>
    </source>
</evidence>
<dbReference type="GO" id="GO:0046654">
    <property type="term" value="P:tetrahydrofolate biosynthetic process"/>
    <property type="evidence" value="ECO:0007669"/>
    <property type="project" value="UniProtKB-UniRule"/>
</dbReference>
<proteinExistence type="inferred from homology"/>
<dbReference type="InterPro" id="IPR043133">
    <property type="entry name" value="GTP-CH-I_C/QueF"/>
</dbReference>
<dbReference type="EC" id="4.1.2.25" evidence="6"/>
<dbReference type="PANTHER" id="PTHR42844">
    <property type="entry name" value="DIHYDRONEOPTERIN ALDOLASE 1-RELATED"/>
    <property type="match status" value="1"/>
</dbReference>
<dbReference type="SMART" id="SM00905">
    <property type="entry name" value="FolB"/>
    <property type="match status" value="1"/>
</dbReference>
<keyword evidence="5 6" id="KW-0456">Lyase</keyword>
<evidence type="ECO:0000256" key="4">
    <source>
        <dbReference type="ARBA" id="ARBA00022909"/>
    </source>
</evidence>
<sequence length="130" mass="14439">MNSSNPREAAGGDAIHVEGLKVWARVGVLPEERSLGQWFVVDLTLWVDLAPTGRSDDLSLTVDYGQAVAAIQTCARQVVCHTLERFSEQILDQVEEIYGPRPIRLVLRKCHPPIPGFDGSISVERWRFAG</sequence>
<name>A0A0U1QKM3_9SYNE</name>
<comment type="similarity">
    <text evidence="3 6">Belongs to the DHNA family.</text>
</comment>
<comment type="catalytic activity">
    <reaction evidence="1 6">
        <text>7,8-dihydroneopterin = 6-hydroxymethyl-7,8-dihydropterin + glycolaldehyde</text>
        <dbReference type="Rhea" id="RHEA:10540"/>
        <dbReference type="ChEBI" id="CHEBI:17001"/>
        <dbReference type="ChEBI" id="CHEBI:17071"/>
        <dbReference type="ChEBI" id="CHEBI:44841"/>
        <dbReference type="EC" id="4.1.2.25"/>
    </reaction>
</comment>
<dbReference type="InterPro" id="IPR006156">
    <property type="entry name" value="Dihydroneopterin_aldolase"/>
</dbReference>
<evidence type="ECO:0000259" key="7">
    <source>
        <dbReference type="SMART" id="SM00905"/>
    </source>
</evidence>
<dbReference type="NCBIfam" id="TIGR00525">
    <property type="entry name" value="folB"/>
    <property type="match status" value="1"/>
</dbReference>